<protein>
    <submittedName>
        <fullName evidence="1">Uncharacterized protein</fullName>
    </submittedName>
</protein>
<sequence length="75" mass="8181">MTSFRANSVEFLTLSFRSDEHLGVVSSECELLVFVEEILLFVSDFITTLLQSSLLSISILGLLSEVPASLGDPNC</sequence>
<accession>A0A183PB70</accession>
<reference evidence="1 2" key="1">
    <citation type="submission" date="2018-11" db="EMBL/GenBank/DDBJ databases">
        <authorList>
            <consortium name="Pathogen Informatics"/>
        </authorList>
    </citation>
    <scope>NUCLEOTIDE SEQUENCE [LARGE SCALE GENOMIC DNA]</scope>
    <source>
        <strain>Denwood</strain>
        <strain evidence="2">Zambia</strain>
    </source>
</reference>
<gene>
    <name evidence="1" type="ORF">SMTD_LOCUS11605</name>
</gene>
<dbReference type="AlphaFoldDB" id="A0A183PB70"/>
<name>A0A183PB70_9TREM</name>
<keyword evidence="2" id="KW-1185">Reference proteome</keyword>
<organism evidence="1 2">
    <name type="scientific">Schistosoma mattheei</name>
    <dbReference type="NCBI Taxonomy" id="31246"/>
    <lineage>
        <taxon>Eukaryota</taxon>
        <taxon>Metazoa</taxon>
        <taxon>Spiralia</taxon>
        <taxon>Lophotrochozoa</taxon>
        <taxon>Platyhelminthes</taxon>
        <taxon>Trematoda</taxon>
        <taxon>Digenea</taxon>
        <taxon>Strigeidida</taxon>
        <taxon>Schistosomatoidea</taxon>
        <taxon>Schistosomatidae</taxon>
        <taxon>Schistosoma</taxon>
    </lineage>
</organism>
<dbReference type="Proteomes" id="UP000269396">
    <property type="component" value="Unassembled WGS sequence"/>
</dbReference>
<dbReference type="EMBL" id="UZAL01031621">
    <property type="protein sequence ID" value="VDP58656.1"/>
    <property type="molecule type" value="Genomic_DNA"/>
</dbReference>
<proteinExistence type="predicted"/>
<evidence type="ECO:0000313" key="1">
    <source>
        <dbReference type="EMBL" id="VDP58656.1"/>
    </source>
</evidence>
<evidence type="ECO:0000313" key="2">
    <source>
        <dbReference type="Proteomes" id="UP000269396"/>
    </source>
</evidence>